<evidence type="ECO:0000259" key="14">
    <source>
        <dbReference type="PROSITE" id="PS50137"/>
    </source>
</evidence>
<dbReference type="GO" id="GO:0006364">
    <property type="term" value="P:rRNA processing"/>
    <property type="evidence" value="ECO:0007669"/>
    <property type="project" value="UniProtKB-UniRule"/>
</dbReference>
<dbReference type="GO" id="GO:0046872">
    <property type="term" value="F:metal ion binding"/>
    <property type="evidence" value="ECO:0007669"/>
    <property type="project" value="UniProtKB-KW"/>
</dbReference>
<keyword evidence="8 13" id="KW-0255">Endonuclease</keyword>
<dbReference type="Gene3D" id="3.30.160.20">
    <property type="match status" value="1"/>
</dbReference>
<keyword evidence="7 13" id="KW-0479">Metal-binding</keyword>
<dbReference type="PANTHER" id="PTHR14950">
    <property type="entry name" value="DICER-RELATED"/>
    <property type="match status" value="1"/>
</dbReference>
<evidence type="ECO:0000256" key="5">
    <source>
        <dbReference type="ARBA" id="ARBA00022694"/>
    </source>
</evidence>
<dbReference type="Proteomes" id="UP000503310">
    <property type="component" value="Chromosome"/>
</dbReference>
<feature type="binding site" evidence="13">
    <location>
        <position position="135"/>
    </location>
    <ligand>
        <name>Mg(2+)</name>
        <dbReference type="ChEBI" id="CHEBI:18420"/>
    </ligand>
</feature>
<comment type="similarity">
    <text evidence="2">Belongs to the ribonuclease III family.</text>
</comment>
<feature type="domain" description="RNase III" evidence="15">
    <location>
        <begin position="8"/>
        <end position="146"/>
    </location>
</feature>
<evidence type="ECO:0000256" key="1">
    <source>
        <dbReference type="ARBA" id="ARBA00000109"/>
    </source>
</evidence>
<dbReference type="InterPro" id="IPR036389">
    <property type="entry name" value="RNase_III_sf"/>
</dbReference>
<evidence type="ECO:0000256" key="2">
    <source>
        <dbReference type="ARBA" id="ARBA00010183"/>
    </source>
</evidence>
<dbReference type="GO" id="GO:0004525">
    <property type="term" value="F:ribonuclease III activity"/>
    <property type="evidence" value="ECO:0007669"/>
    <property type="project" value="UniProtKB-UniRule"/>
</dbReference>
<dbReference type="SUPFAM" id="SSF69065">
    <property type="entry name" value="RNase III domain-like"/>
    <property type="match status" value="1"/>
</dbReference>
<keyword evidence="4 13" id="KW-0507">mRNA processing</keyword>
<dbReference type="HAMAP" id="MF_00104">
    <property type="entry name" value="RNase_III"/>
    <property type="match status" value="1"/>
</dbReference>
<comment type="cofactor">
    <cofactor evidence="13">
        <name>Mg(2+)</name>
        <dbReference type="ChEBI" id="CHEBI:18420"/>
    </cofactor>
</comment>
<evidence type="ECO:0000313" key="16">
    <source>
        <dbReference type="EMBL" id="QIW62113.1"/>
    </source>
</evidence>
<dbReference type="SMART" id="SM00535">
    <property type="entry name" value="RIBOc"/>
    <property type="match status" value="1"/>
</dbReference>
<evidence type="ECO:0000256" key="3">
    <source>
        <dbReference type="ARBA" id="ARBA00022552"/>
    </source>
</evidence>
<evidence type="ECO:0000256" key="8">
    <source>
        <dbReference type="ARBA" id="ARBA00022759"/>
    </source>
</evidence>
<feature type="active site" evidence="13">
    <location>
        <position position="51"/>
    </location>
</feature>
<dbReference type="EC" id="3.1.26.3" evidence="13"/>
<dbReference type="InterPro" id="IPR014720">
    <property type="entry name" value="dsRBD_dom"/>
</dbReference>
<keyword evidence="3 13" id="KW-0698">rRNA processing</keyword>
<dbReference type="Pfam" id="PF14622">
    <property type="entry name" value="Ribonucleas_3_3"/>
    <property type="match status" value="1"/>
</dbReference>
<keyword evidence="5 13" id="KW-0819">tRNA processing</keyword>
<evidence type="ECO:0000259" key="15">
    <source>
        <dbReference type="PROSITE" id="PS50142"/>
    </source>
</evidence>
<feature type="binding site" evidence="13">
    <location>
        <position position="132"/>
    </location>
    <ligand>
        <name>Mg(2+)</name>
        <dbReference type="ChEBI" id="CHEBI:18420"/>
    </ligand>
</feature>
<keyword evidence="11 13" id="KW-0694">RNA-binding</keyword>
<evidence type="ECO:0000256" key="12">
    <source>
        <dbReference type="ARBA" id="ARBA00049596"/>
    </source>
</evidence>
<comment type="catalytic activity">
    <reaction evidence="1 13">
        <text>Endonucleolytic cleavage to 5'-phosphomonoester.</text>
        <dbReference type="EC" id="3.1.26.3"/>
    </reaction>
</comment>
<dbReference type="SUPFAM" id="SSF54768">
    <property type="entry name" value="dsRNA-binding domain-like"/>
    <property type="match status" value="2"/>
</dbReference>
<dbReference type="GO" id="GO:0008033">
    <property type="term" value="P:tRNA processing"/>
    <property type="evidence" value="ECO:0007669"/>
    <property type="project" value="UniProtKB-KW"/>
</dbReference>
<organism evidence="16 17">
    <name type="scientific">Mycoplasmopsis gallinacea</name>
    <dbReference type="NCBI Taxonomy" id="29556"/>
    <lineage>
        <taxon>Bacteria</taxon>
        <taxon>Bacillati</taxon>
        <taxon>Mycoplasmatota</taxon>
        <taxon>Mycoplasmoidales</taxon>
        <taxon>Metamycoplasmataceae</taxon>
        <taxon>Mycoplasmopsis</taxon>
    </lineage>
</organism>
<accession>A0A6H0V559</accession>
<dbReference type="CDD" id="cd00048">
    <property type="entry name" value="DSRM_SF"/>
    <property type="match status" value="1"/>
</dbReference>
<protein>
    <recommendedName>
        <fullName evidence="13">Ribonuclease 3</fullName>
        <ecNumber evidence="13">3.1.26.3</ecNumber>
    </recommendedName>
    <alternativeName>
        <fullName evidence="13">Ribonuclease III</fullName>
        <shortName evidence="13">RNase III</shortName>
    </alternativeName>
</protein>
<dbReference type="Gene3D" id="1.10.1520.10">
    <property type="entry name" value="Ribonuclease III domain"/>
    <property type="match status" value="1"/>
</dbReference>
<gene>
    <name evidence="13" type="primary">rnc</name>
    <name evidence="16" type="ORF">GOQ20_01465</name>
</gene>
<feature type="active site" evidence="13">
    <location>
        <position position="135"/>
    </location>
</feature>
<keyword evidence="13" id="KW-0699">rRNA-binding</keyword>
<keyword evidence="10 13" id="KW-0460">Magnesium</keyword>
<evidence type="ECO:0000256" key="4">
    <source>
        <dbReference type="ARBA" id="ARBA00022664"/>
    </source>
</evidence>
<dbReference type="PANTHER" id="PTHR14950:SF37">
    <property type="entry name" value="ENDORIBONUCLEASE DICER"/>
    <property type="match status" value="1"/>
</dbReference>
<evidence type="ECO:0000256" key="7">
    <source>
        <dbReference type="ARBA" id="ARBA00022723"/>
    </source>
</evidence>
<proteinExistence type="inferred from homology"/>
<evidence type="ECO:0000256" key="11">
    <source>
        <dbReference type="ARBA" id="ARBA00022884"/>
    </source>
</evidence>
<comment type="subcellular location">
    <subcellularLocation>
        <location evidence="13">Cytoplasm</location>
    </subcellularLocation>
</comment>
<evidence type="ECO:0000256" key="6">
    <source>
        <dbReference type="ARBA" id="ARBA00022722"/>
    </source>
</evidence>
<dbReference type="InterPro" id="IPR011907">
    <property type="entry name" value="RNase_III"/>
</dbReference>
<dbReference type="PROSITE" id="PS50142">
    <property type="entry name" value="RNASE_3_2"/>
    <property type="match status" value="1"/>
</dbReference>
<comment type="function">
    <text evidence="12 13">Digests double-stranded RNA. Involved in the processing of primary rRNA transcript to yield the immediate precursors to the large and small rRNAs (23S and 16S). Processes some mRNAs, and tRNAs when they are encoded in the rRNA operon. Processes pre-crRNA and tracrRNA of type II CRISPR loci if present in the organism.</text>
</comment>
<feature type="domain" description="DRBM" evidence="14">
    <location>
        <begin position="281"/>
        <end position="353"/>
    </location>
</feature>
<evidence type="ECO:0000256" key="9">
    <source>
        <dbReference type="ARBA" id="ARBA00022801"/>
    </source>
</evidence>
<dbReference type="RefSeq" id="WP_167845123.1">
    <property type="nucleotide sequence ID" value="NZ_CP047225.1"/>
</dbReference>
<dbReference type="PROSITE" id="PS50137">
    <property type="entry name" value="DS_RBD"/>
    <property type="match status" value="1"/>
</dbReference>
<dbReference type="GO" id="GO:0019843">
    <property type="term" value="F:rRNA binding"/>
    <property type="evidence" value="ECO:0007669"/>
    <property type="project" value="UniProtKB-KW"/>
</dbReference>
<sequence>MRNLNDYIEVVESQIGYEFQNKELLYQAFTRRSYSIEEGGENNEVLEFIGDKVLNLYVTKILMDKYGFQNDSDEFATRKYKTEGRLTNLMKRLVNKHTLSSRIEEMELEDLLYMGKGDNKQKRHQEASVKEDLFEAILGAIAIDSNWDPKSLEESVGMMLNIENLLDKNFKEEDYVTFIQEWNQKEHGEIPVYEFIDCYPKKRDPFDFGFTTTYMRNYENKKYLVKLSLSTPRGQKLYQVFSDSKSEGRRLVAKEAYDDLWKHDELWTINDECPEDLTLQNSISTLHNLAQKGYISMPEYYIPEEELYDEDGDPFWEVTCKVKSEDISWTASWDSKKQAKRYAAYLCLCEIFDLEDEYENE</sequence>
<keyword evidence="13" id="KW-0963">Cytoplasm</keyword>
<dbReference type="GO" id="GO:0005737">
    <property type="term" value="C:cytoplasm"/>
    <property type="evidence" value="ECO:0007669"/>
    <property type="project" value="UniProtKB-SubCell"/>
</dbReference>
<comment type="subunit">
    <text evidence="13">Homodimer.</text>
</comment>
<evidence type="ECO:0000256" key="13">
    <source>
        <dbReference type="HAMAP-Rule" id="MF_00104"/>
    </source>
</evidence>
<keyword evidence="9 13" id="KW-0378">Hydrolase</keyword>
<reference evidence="16 17" key="1">
    <citation type="submission" date="2019-12" db="EMBL/GenBank/DDBJ databases">
        <title>Sequencing and analysis of the whole genome of Mycoplasma gallinaceum strain Peacock20181011.</title>
        <authorList>
            <person name="Liu X."/>
            <person name="Qin Z."/>
            <person name="Xu H."/>
        </authorList>
    </citation>
    <scope>NUCLEOTIDE SEQUENCE [LARGE SCALE GENOMIC DNA]</scope>
    <source>
        <strain evidence="16 17">Peacock20181011</strain>
    </source>
</reference>
<dbReference type="Pfam" id="PF00035">
    <property type="entry name" value="dsrm"/>
    <property type="match status" value="1"/>
</dbReference>
<dbReference type="AlphaFoldDB" id="A0A6H0V559"/>
<keyword evidence="6 13" id="KW-0540">Nuclease</keyword>
<evidence type="ECO:0000313" key="17">
    <source>
        <dbReference type="Proteomes" id="UP000503310"/>
    </source>
</evidence>
<name>A0A6H0V559_9BACT</name>
<dbReference type="GO" id="GO:0006397">
    <property type="term" value="P:mRNA processing"/>
    <property type="evidence" value="ECO:0007669"/>
    <property type="project" value="UniProtKB-UniRule"/>
</dbReference>
<evidence type="ECO:0000256" key="10">
    <source>
        <dbReference type="ARBA" id="ARBA00022842"/>
    </source>
</evidence>
<dbReference type="CDD" id="cd00593">
    <property type="entry name" value="RIBOc"/>
    <property type="match status" value="1"/>
</dbReference>
<dbReference type="EMBL" id="CP047225">
    <property type="protein sequence ID" value="QIW62113.1"/>
    <property type="molecule type" value="Genomic_DNA"/>
</dbReference>
<feature type="binding site" evidence="13">
    <location>
        <position position="47"/>
    </location>
    <ligand>
        <name>Mg(2+)</name>
        <dbReference type="ChEBI" id="CHEBI:18420"/>
    </ligand>
</feature>
<dbReference type="InterPro" id="IPR000999">
    <property type="entry name" value="RNase_III_dom"/>
</dbReference>